<organism evidence="1 2">
    <name type="scientific">Xylaria grammica</name>
    <dbReference type="NCBI Taxonomy" id="363999"/>
    <lineage>
        <taxon>Eukaryota</taxon>
        <taxon>Fungi</taxon>
        <taxon>Dikarya</taxon>
        <taxon>Ascomycota</taxon>
        <taxon>Pezizomycotina</taxon>
        <taxon>Sordariomycetes</taxon>
        <taxon>Xylariomycetidae</taxon>
        <taxon>Xylariales</taxon>
        <taxon>Xylariaceae</taxon>
        <taxon>Xylaria</taxon>
    </lineage>
</organism>
<accession>A0A439D3Y1</accession>
<dbReference type="PANTHER" id="PTHR35186:SF4">
    <property type="entry name" value="PRION-INHIBITION AND PROPAGATION HELO DOMAIN-CONTAINING PROTEIN"/>
    <property type="match status" value="1"/>
</dbReference>
<dbReference type="EMBL" id="RYZI01000169">
    <property type="protein sequence ID" value="RWA09093.1"/>
    <property type="molecule type" value="Genomic_DNA"/>
</dbReference>
<evidence type="ECO:0000313" key="1">
    <source>
        <dbReference type="EMBL" id="RWA09093.1"/>
    </source>
</evidence>
<protein>
    <recommendedName>
        <fullName evidence="3">Prion-inhibition and propagation HeLo domain-containing protein</fullName>
    </recommendedName>
</protein>
<dbReference type="AlphaFoldDB" id="A0A439D3Y1"/>
<dbReference type="PANTHER" id="PTHR35186">
    <property type="entry name" value="ANK_REP_REGION DOMAIN-CONTAINING PROTEIN"/>
    <property type="match status" value="1"/>
</dbReference>
<keyword evidence="2" id="KW-1185">Reference proteome</keyword>
<evidence type="ECO:0008006" key="3">
    <source>
        <dbReference type="Google" id="ProtNLM"/>
    </source>
</evidence>
<reference evidence="1 2" key="1">
    <citation type="submission" date="2018-12" db="EMBL/GenBank/DDBJ databases">
        <title>Draft genome sequence of Xylaria grammica IHI A82.</title>
        <authorList>
            <person name="Buettner E."/>
            <person name="Kellner H."/>
        </authorList>
    </citation>
    <scope>NUCLEOTIDE SEQUENCE [LARGE SCALE GENOMIC DNA]</scope>
    <source>
        <strain evidence="1 2">IHI A82</strain>
    </source>
</reference>
<comment type="caution">
    <text evidence="1">The sequence shown here is derived from an EMBL/GenBank/DDBJ whole genome shotgun (WGS) entry which is preliminary data.</text>
</comment>
<name>A0A439D3Y1_9PEZI</name>
<gene>
    <name evidence="1" type="ORF">EKO27_g6018</name>
</gene>
<dbReference type="Proteomes" id="UP000286045">
    <property type="component" value="Unassembled WGS sequence"/>
</dbReference>
<proteinExistence type="predicted"/>
<evidence type="ECO:0000313" key="2">
    <source>
        <dbReference type="Proteomes" id="UP000286045"/>
    </source>
</evidence>
<sequence>MDPVSLTLAVLPLVGGALKTYGILHKKFKSVRHYSREIHRARKKFDQQRQFFRNEVHLLIRPALEDESILESMLDDFSHEMWRSTELEDAMKKALKWNYTSCLEIIEEIGTLNTELEEQICRFDVLEQQRQPGESLKEAARRIRGTITIAWDSSKFTESVEALRSSNYDLRRLREQISELQQPTTKPQETKRQLSKEYGDCREVRRAANALHLALATAWASSAAPCATVAPKHSVHLFANAKVRRIVYMDMIISCYGPAIPTQAQIRMTQLKAQSQLLDWVDLGLKSPPSSDDGHQKRRKVRFADDCTVTASTKPTESPTQGLVEGSINPVNLSGRNLCTVIAQGCSQSPCLLPNNSPPCCLGFLDSCLEETYRHSLYHVTQSDKLDGVISMKQIVARPVEASLSIIDQLKLARSVATAVLKFHSTPWLNPYFVLSDLTFFGAESDLPKCLQTLYFTADFAGNRCSNPNTSSINEIEPSIEHAKLHYGIRNITLWCLGAVLLQIGRWDWLDAPDDVVRVRKLSSQAFKLGPRYQQLTKRCLDCDFGYGEDLSKPRLQQAVYDSVVCELSDMIKGLDVNA</sequence>
<dbReference type="STRING" id="363999.A0A439D3Y1"/>